<dbReference type="SMART" id="SM00497">
    <property type="entry name" value="IENR1"/>
    <property type="match status" value="1"/>
</dbReference>
<dbReference type="KEGG" id="vg:24607086"/>
<dbReference type="Pfam" id="PF13392">
    <property type="entry name" value="HNH_3"/>
    <property type="match status" value="1"/>
</dbReference>
<keyword evidence="2" id="KW-0378">Hydrolase</keyword>
<dbReference type="Proteomes" id="UP000030206">
    <property type="component" value="Segment"/>
</dbReference>
<dbReference type="InterPro" id="IPR044925">
    <property type="entry name" value="His-Me_finger_sf"/>
</dbReference>
<dbReference type="Gene3D" id="1.10.10.10">
    <property type="entry name" value="Winged helix-like DNA-binding domain superfamily/Winged helix DNA-binding domain"/>
    <property type="match status" value="1"/>
</dbReference>
<keyword evidence="3" id="KW-1185">Reference proteome</keyword>
<dbReference type="Gene3D" id="3.90.75.20">
    <property type="match status" value="1"/>
</dbReference>
<dbReference type="EMBL" id="KM236245">
    <property type="protein sequence ID" value="AIW03342.1"/>
    <property type="molecule type" value="Genomic_DNA"/>
</dbReference>
<organism evidence="2 3">
    <name type="scientific">Bacillus phage Mater</name>
    <dbReference type="NCBI Taxonomy" id="1540090"/>
    <lineage>
        <taxon>Viruses</taxon>
        <taxon>Duplodnaviria</taxon>
        <taxon>Heunggongvirae</taxon>
        <taxon>Uroviricota</taxon>
        <taxon>Caudoviricetes</taxon>
        <taxon>Herelleviridae</taxon>
        <taxon>Bastillevirinae</taxon>
        <taxon>Matervirus</taxon>
        <taxon>Matervirus mater</taxon>
    </lineage>
</organism>
<dbReference type="SUPFAM" id="SSF64496">
    <property type="entry name" value="DNA-binding domain of intron-encoded endonucleases"/>
    <property type="match status" value="1"/>
</dbReference>
<protein>
    <submittedName>
        <fullName evidence="2">HNH homing endonuclease</fullName>
    </submittedName>
</protein>
<accession>A0A0A0RMX2</accession>
<reference evidence="2 3" key="1">
    <citation type="submission" date="2014-07" db="EMBL/GenBank/DDBJ databases">
        <title>Complete Genome of Bacillus megaterium Myophage Mater.</title>
        <authorList>
            <person name="Lancaster J.C."/>
            <person name="Hodde M.K."/>
            <person name="Hernandez A.C."/>
            <person name="Everett G.F.K."/>
        </authorList>
    </citation>
    <scope>NUCLEOTIDE SEQUENCE [LARGE SCALE GENOMIC DNA]</scope>
</reference>
<dbReference type="InterPro" id="IPR054307">
    <property type="entry name" value="I-HmuI_NUMOD-like"/>
</dbReference>
<dbReference type="GeneID" id="24607086"/>
<dbReference type="OrthoDB" id="21336at10239"/>
<feature type="domain" description="HNH nuclease" evidence="1">
    <location>
        <begin position="45"/>
        <end position="93"/>
    </location>
</feature>
<evidence type="ECO:0000313" key="3">
    <source>
        <dbReference type="Proteomes" id="UP000030206"/>
    </source>
</evidence>
<evidence type="ECO:0000313" key="2">
    <source>
        <dbReference type="EMBL" id="AIW03342.1"/>
    </source>
</evidence>
<dbReference type="RefSeq" id="YP_009151144.1">
    <property type="nucleotide sequence ID" value="NC_027366.1"/>
</dbReference>
<sequence>MWKTYIGNYEMNELGQLRNSKTGRILKPKISNKGYVVYGISLEGKYKDVSAHRAVATLFVDNPEGKPVVNHKDGNKQNNCYTNLEWATNSENTVHAVQEGMLTNDHCKIAVYQIDNKGNVINTYPSVRAAARAVNGYSSKISNCCTGKQVTHKGFRWAHKPI</sequence>
<dbReference type="InterPro" id="IPR003615">
    <property type="entry name" value="HNH_nuc"/>
</dbReference>
<dbReference type="SUPFAM" id="SSF54060">
    <property type="entry name" value="His-Me finger endonucleases"/>
    <property type="match status" value="1"/>
</dbReference>
<keyword evidence="2" id="KW-0255">Endonuclease</keyword>
<proteinExistence type="predicted"/>
<dbReference type="InterPro" id="IPR036388">
    <property type="entry name" value="WH-like_DNA-bd_sf"/>
</dbReference>
<keyword evidence="2" id="KW-0540">Nuclease</keyword>
<dbReference type="InterPro" id="IPR003647">
    <property type="entry name" value="Intron_nuc_1_rpt"/>
</dbReference>
<evidence type="ECO:0000259" key="1">
    <source>
        <dbReference type="SMART" id="SM00507"/>
    </source>
</evidence>
<gene>
    <name evidence="2" type="ORF">CPT_Mater185</name>
</gene>
<dbReference type="GO" id="GO:0004519">
    <property type="term" value="F:endonuclease activity"/>
    <property type="evidence" value="ECO:0007669"/>
    <property type="project" value="UniProtKB-KW"/>
</dbReference>
<dbReference type="Pfam" id="PF22083">
    <property type="entry name" value="I-HmuI_NUMOD-like"/>
    <property type="match status" value="1"/>
</dbReference>
<name>A0A0A0RMX2_9CAUD</name>
<dbReference type="SMART" id="SM00507">
    <property type="entry name" value="HNHc"/>
    <property type="match status" value="1"/>
</dbReference>